<dbReference type="SUPFAM" id="SSF51126">
    <property type="entry name" value="Pectin lyase-like"/>
    <property type="match status" value="1"/>
</dbReference>
<feature type="region of interest" description="Disordered" evidence="1">
    <location>
        <begin position="37"/>
        <end position="58"/>
    </location>
</feature>
<feature type="signal peptide" evidence="2">
    <location>
        <begin position="1"/>
        <end position="24"/>
    </location>
</feature>
<dbReference type="OrthoDB" id="4817471at2"/>
<evidence type="ECO:0008006" key="5">
    <source>
        <dbReference type="Google" id="ProtNLM"/>
    </source>
</evidence>
<dbReference type="Proteomes" id="UP000315369">
    <property type="component" value="Unassembled WGS sequence"/>
</dbReference>
<name>A0A540WR11_9BACT</name>
<evidence type="ECO:0000256" key="1">
    <source>
        <dbReference type="SAM" id="MobiDB-lite"/>
    </source>
</evidence>
<evidence type="ECO:0000313" key="3">
    <source>
        <dbReference type="EMBL" id="TQF11442.1"/>
    </source>
</evidence>
<dbReference type="PROSITE" id="PS51257">
    <property type="entry name" value="PROKAR_LIPOPROTEIN"/>
    <property type="match status" value="1"/>
</dbReference>
<dbReference type="InterPro" id="IPR011050">
    <property type="entry name" value="Pectin_lyase_fold/virulence"/>
</dbReference>
<proteinExistence type="predicted"/>
<dbReference type="EMBL" id="VIFM01000188">
    <property type="protein sequence ID" value="TQF11442.1"/>
    <property type="molecule type" value="Genomic_DNA"/>
</dbReference>
<feature type="chain" id="PRO_5022205900" description="Lipoprotein" evidence="2">
    <location>
        <begin position="25"/>
        <end position="378"/>
    </location>
</feature>
<sequence length="378" mass="39268">MHLKRLHRSAVSAVFSLATGFALASVAGCSSEDAPGVDVPNPLTNPKDGPPAGNPNAEATCTVPAEAGLADSSRPTTVVGTGTPASCTSAAFVEAVARGGVITFDCGPEPVTITLDRTAKIFNDKGPEIVIDGKGLVTLSGAGRHRILYMNTCDQKQVWTTSHCQNQDHPRLTLQNLTFVDASSKSESEFDGGGAVWVRGGRVKVINSRFFNNACADVGPDVGGGALRVFSQYDGRPVYVVNTTFGGKQGFGGVCSNGGGISSIGVSWTVINSLFSHNRAIGNGANPATPGTPGGGSGGAIYNDGDRMTLSLCGTRIEHNEVNAHGSAIFFVSNDHSGDIRIDRSVIQNNRGGSWYVTYPQISNHSDTPIAVTNSTIE</sequence>
<reference evidence="3 4" key="1">
    <citation type="submission" date="2019-06" db="EMBL/GenBank/DDBJ databases">
        <authorList>
            <person name="Livingstone P."/>
            <person name="Whitworth D."/>
        </authorList>
    </citation>
    <scope>NUCLEOTIDE SEQUENCE [LARGE SCALE GENOMIC DNA]</scope>
    <source>
        <strain evidence="3 4">AM401</strain>
    </source>
</reference>
<comment type="caution">
    <text evidence="3">The sequence shown here is derived from an EMBL/GenBank/DDBJ whole genome shotgun (WGS) entry which is preliminary data.</text>
</comment>
<dbReference type="RefSeq" id="WP_141646797.1">
    <property type="nucleotide sequence ID" value="NZ_VIFM01000188.1"/>
</dbReference>
<organism evidence="3 4">
    <name type="scientific">Myxococcus llanfairpwllgwyngyllgogerychwyrndrobwllllantysiliogogogochensis</name>
    <dbReference type="NCBI Taxonomy" id="2590453"/>
    <lineage>
        <taxon>Bacteria</taxon>
        <taxon>Pseudomonadati</taxon>
        <taxon>Myxococcota</taxon>
        <taxon>Myxococcia</taxon>
        <taxon>Myxococcales</taxon>
        <taxon>Cystobacterineae</taxon>
        <taxon>Myxococcaceae</taxon>
        <taxon>Myxococcus</taxon>
    </lineage>
</organism>
<evidence type="ECO:0000256" key="2">
    <source>
        <dbReference type="SAM" id="SignalP"/>
    </source>
</evidence>
<keyword evidence="2" id="KW-0732">Signal</keyword>
<evidence type="ECO:0000313" key="4">
    <source>
        <dbReference type="Proteomes" id="UP000315369"/>
    </source>
</evidence>
<protein>
    <recommendedName>
        <fullName evidence="5">Lipoprotein</fullName>
    </recommendedName>
</protein>
<gene>
    <name evidence="3" type="ORF">FJV41_34180</name>
</gene>
<keyword evidence="4" id="KW-1185">Reference proteome</keyword>
<dbReference type="AlphaFoldDB" id="A0A540WR11"/>
<accession>A0A540WR11</accession>